<dbReference type="EMBL" id="JAEACU010000011">
    <property type="protein sequence ID" value="KAH7514607.1"/>
    <property type="molecule type" value="Genomic_DNA"/>
</dbReference>
<organism evidence="3 4">
    <name type="scientific">Ziziphus jujuba var. spinosa</name>
    <dbReference type="NCBI Taxonomy" id="714518"/>
    <lineage>
        <taxon>Eukaryota</taxon>
        <taxon>Viridiplantae</taxon>
        <taxon>Streptophyta</taxon>
        <taxon>Embryophyta</taxon>
        <taxon>Tracheophyta</taxon>
        <taxon>Spermatophyta</taxon>
        <taxon>Magnoliopsida</taxon>
        <taxon>eudicotyledons</taxon>
        <taxon>Gunneridae</taxon>
        <taxon>Pentapetalae</taxon>
        <taxon>rosids</taxon>
        <taxon>fabids</taxon>
        <taxon>Rosales</taxon>
        <taxon>Rhamnaceae</taxon>
        <taxon>Paliureae</taxon>
        <taxon>Ziziphus</taxon>
    </lineage>
</organism>
<dbReference type="InterPro" id="IPR029044">
    <property type="entry name" value="Nucleotide-diphossugar_trans"/>
</dbReference>
<dbReference type="PANTHER" id="PTHR46781:SF7">
    <property type="entry name" value="ALPHA 1,4-GLYCOSYLTRANSFERASE FAMILY PROTEIN"/>
    <property type="match status" value="1"/>
</dbReference>
<evidence type="ECO:0000256" key="1">
    <source>
        <dbReference type="SAM" id="MobiDB-lite"/>
    </source>
</evidence>
<feature type="domain" description="Alpha 1,4-glycosyltransferase" evidence="2">
    <location>
        <begin position="364"/>
        <end position="434"/>
    </location>
</feature>
<dbReference type="InterPro" id="IPR044789">
    <property type="entry name" value="Put_A1-4-GlycosylTfrase_plant"/>
</dbReference>
<dbReference type="SUPFAM" id="SSF53448">
    <property type="entry name" value="Nucleotide-diphospho-sugar transferases"/>
    <property type="match status" value="1"/>
</dbReference>
<feature type="region of interest" description="Disordered" evidence="1">
    <location>
        <begin position="82"/>
        <end position="107"/>
    </location>
</feature>
<proteinExistence type="predicted"/>
<gene>
    <name evidence="3" type="ORF">FEM48_Zijuj11G0107400</name>
</gene>
<reference evidence="3" key="1">
    <citation type="journal article" date="2021" name="Front. Plant Sci.">
        <title>Chromosome-Scale Genome Assembly for Chinese Sour Jujube and Insights Into Its Genome Evolution and Domestication Signature.</title>
        <authorList>
            <person name="Shen L.-Y."/>
            <person name="Luo H."/>
            <person name="Wang X.-L."/>
            <person name="Wang X.-M."/>
            <person name="Qiu X.-J."/>
            <person name="Liu H."/>
            <person name="Zhou S.-S."/>
            <person name="Jia K.-H."/>
            <person name="Nie S."/>
            <person name="Bao Y.-T."/>
            <person name="Zhang R.-G."/>
            <person name="Yun Q.-Z."/>
            <person name="Chai Y.-H."/>
            <person name="Lu J.-Y."/>
            <person name="Li Y."/>
            <person name="Zhao S.-W."/>
            <person name="Mao J.-F."/>
            <person name="Jia S.-G."/>
            <person name="Mao Y.-M."/>
        </authorList>
    </citation>
    <scope>NUCLEOTIDE SEQUENCE</scope>
    <source>
        <strain evidence="3">AT0</strain>
        <tissue evidence="3">Leaf</tissue>
    </source>
</reference>
<accession>A0A978UIH6</accession>
<evidence type="ECO:0000313" key="3">
    <source>
        <dbReference type="EMBL" id="KAH7514607.1"/>
    </source>
</evidence>
<dbReference type="InterPro" id="IPR007652">
    <property type="entry name" value="A1-4-GlycosylTfrase_dom"/>
</dbReference>
<dbReference type="Pfam" id="PF04572">
    <property type="entry name" value="Gb3_synth"/>
    <property type="match status" value="1"/>
</dbReference>
<protein>
    <recommendedName>
        <fullName evidence="2">Alpha 1,4-glycosyltransferase domain-containing protein</fullName>
    </recommendedName>
</protein>
<dbReference type="Proteomes" id="UP000813462">
    <property type="component" value="Unassembled WGS sequence"/>
</dbReference>
<evidence type="ECO:0000313" key="4">
    <source>
        <dbReference type="Proteomes" id="UP000813462"/>
    </source>
</evidence>
<dbReference type="PANTHER" id="PTHR46781">
    <property type="entry name" value="ALPHA 1,4-GLYCOSYLTRANSFERASE FAMILY PROTEIN"/>
    <property type="match status" value="1"/>
</dbReference>
<sequence>MRTLDPFAMMKTIVNHLKKPKTNTDAHRAKPVQHELRSFKEQKCCSAILAIDESSRVSFQENPTICLEKLLKIDPIVCTPSKNGHSEMKVEEKEEDLAGSLSSGDSNSDGGVLNMVALKKKGKTHSHKERHSSAEYSAFVTEVCLCNGRTFTWKDGSLLLDVNFELSKLESGELAKEYPTNWAHARTKENSTGRLIGFRIAFKLMLSVWRKLPELEIFHLDTLTKKFHGRVLEFVNHGCTVQFYMVRLSPANSFGKKRTLGLRQPFQNKPGILLDDHIKHNGFKTRLHNPKTITGPRIESSCNRIRFVIPELKNTPAESWLEAITNADFIILKDLSELRNSVVAQSIDAVTKKWKWLNGAVMVFDVNHPILVDFIEEFASTFNGNERGHNGPFLVSRVIERVGSRGGYNLNTALPPKAFYTVEWNKIKKGFFGNRKMEVIGDGWRAC</sequence>
<evidence type="ECO:0000259" key="2">
    <source>
        <dbReference type="Pfam" id="PF04572"/>
    </source>
</evidence>
<dbReference type="AlphaFoldDB" id="A0A978UIH6"/>
<comment type="caution">
    <text evidence="3">The sequence shown here is derived from an EMBL/GenBank/DDBJ whole genome shotgun (WGS) entry which is preliminary data.</text>
</comment>
<name>A0A978UIH6_ZIZJJ</name>